<dbReference type="Proteomes" id="UP001501509">
    <property type="component" value="Unassembled WGS sequence"/>
</dbReference>
<comment type="caution">
    <text evidence="2">The sequence shown here is derived from an EMBL/GenBank/DDBJ whole genome shotgun (WGS) entry which is preliminary data.</text>
</comment>
<organism evidence="2 3">
    <name type="scientific">Actinomadura fulvescens</name>
    <dbReference type="NCBI Taxonomy" id="46160"/>
    <lineage>
        <taxon>Bacteria</taxon>
        <taxon>Bacillati</taxon>
        <taxon>Actinomycetota</taxon>
        <taxon>Actinomycetes</taxon>
        <taxon>Streptosporangiales</taxon>
        <taxon>Thermomonosporaceae</taxon>
        <taxon>Actinomadura</taxon>
    </lineage>
</organism>
<sequence>MDTTDTRSTPGKAGEAMTFGEKLAALMAERGIGLRQLARLVPCDHGHLSKLRSGDKTPSAKLADRLDELLCADGALAGLRPSAPTHRTLHNGPLFDREGLVLLAPPTERGRLADADYVQTLREDNQRLISMDSLHGGNDVLPLSLRIFRSAHAKLAAGSHERTVQRDLEAAAGETAEIASWIAYDADKQEIARQIIHEALFLSRLAGDRSMEQFELSHLALLALHERRSREALRICEAVQDDPRMPPRVGALFDLRRARALAQMNDCAAAFRALEQAAATIGESITERDPSWTWWLDDAELAWHRGMLHIELDEWGRAVDCMAASARTRTNARRLASTRTRARYNDLAHLLEALVHVQQWNAAESVIADVLDQAAEVGSARTAKLLRGVVAQVARDRAPSTVADASEDLRQLLAVVDPA</sequence>
<evidence type="ECO:0000259" key="1">
    <source>
        <dbReference type="SMART" id="SM00530"/>
    </source>
</evidence>
<dbReference type="Gene3D" id="1.10.260.40">
    <property type="entry name" value="lambda repressor-like DNA-binding domains"/>
    <property type="match status" value="1"/>
</dbReference>
<evidence type="ECO:0000313" key="3">
    <source>
        <dbReference type="Proteomes" id="UP001501509"/>
    </source>
</evidence>
<dbReference type="InterPro" id="IPR010982">
    <property type="entry name" value="Lambda_DNA-bd_dom_sf"/>
</dbReference>
<dbReference type="Gene3D" id="1.25.40.10">
    <property type="entry name" value="Tetratricopeptide repeat domain"/>
    <property type="match status" value="1"/>
</dbReference>
<dbReference type="InterPro" id="IPR001387">
    <property type="entry name" value="Cro/C1-type_HTH"/>
</dbReference>
<proteinExistence type="predicted"/>
<dbReference type="Pfam" id="PF13560">
    <property type="entry name" value="HTH_31"/>
    <property type="match status" value="1"/>
</dbReference>
<gene>
    <name evidence="2" type="ORF">GCM10010411_89230</name>
</gene>
<evidence type="ECO:0000313" key="2">
    <source>
        <dbReference type="EMBL" id="GAA2636196.1"/>
    </source>
</evidence>
<protein>
    <recommendedName>
        <fullName evidence="1">HTH cro/C1-type domain-containing protein</fullName>
    </recommendedName>
</protein>
<accession>A0ABN3QV95</accession>
<dbReference type="SUPFAM" id="SSF47413">
    <property type="entry name" value="lambda repressor-like DNA-binding domains"/>
    <property type="match status" value="1"/>
</dbReference>
<dbReference type="RefSeq" id="WP_344548702.1">
    <property type="nucleotide sequence ID" value="NZ_BAAATD010000020.1"/>
</dbReference>
<keyword evidence="3" id="KW-1185">Reference proteome</keyword>
<dbReference type="CDD" id="cd00093">
    <property type="entry name" value="HTH_XRE"/>
    <property type="match status" value="1"/>
</dbReference>
<dbReference type="EMBL" id="BAAATD010000020">
    <property type="protein sequence ID" value="GAA2636196.1"/>
    <property type="molecule type" value="Genomic_DNA"/>
</dbReference>
<dbReference type="InterPro" id="IPR011990">
    <property type="entry name" value="TPR-like_helical_dom_sf"/>
</dbReference>
<reference evidence="2 3" key="1">
    <citation type="journal article" date="2019" name="Int. J. Syst. Evol. Microbiol.">
        <title>The Global Catalogue of Microorganisms (GCM) 10K type strain sequencing project: providing services to taxonomists for standard genome sequencing and annotation.</title>
        <authorList>
            <consortium name="The Broad Institute Genomics Platform"/>
            <consortium name="The Broad Institute Genome Sequencing Center for Infectious Disease"/>
            <person name="Wu L."/>
            <person name="Ma J."/>
        </authorList>
    </citation>
    <scope>NUCLEOTIDE SEQUENCE [LARGE SCALE GENOMIC DNA]</scope>
    <source>
        <strain evidence="2 3">JCM 6833</strain>
    </source>
</reference>
<dbReference type="SMART" id="SM00530">
    <property type="entry name" value="HTH_XRE"/>
    <property type="match status" value="1"/>
</dbReference>
<name>A0ABN3QV95_9ACTN</name>
<feature type="domain" description="HTH cro/C1-type" evidence="1">
    <location>
        <begin position="22"/>
        <end position="76"/>
    </location>
</feature>